<dbReference type="AlphaFoldDB" id="A0A1S8QU25"/>
<gene>
    <name evidence="2" type="ORF">CBEIBR21_14130</name>
</gene>
<dbReference type="InterPro" id="IPR001387">
    <property type="entry name" value="Cro/C1-type_HTH"/>
</dbReference>
<dbReference type="Pfam" id="PF01381">
    <property type="entry name" value="HTH_3"/>
    <property type="match status" value="1"/>
</dbReference>
<dbReference type="SMART" id="SM00530">
    <property type="entry name" value="HTH_XRE"/>
    <property type="match status" value="1"/>
</dbReference>
<comment type="caution">
    <text evidence="2">The sequence shown here is derived from an EMBL/GenBank/DDBJ whole genome shotgun (WGS) entry which is preliminary data.</text>
</comment>
<reference evidence="2 3" key="1">
    <citation type="submission" date="2017-02" db="EMBL/GenBank/DDBJ databases">
        <title>Genome sequence of Clostridium beijerinckii Br21.</title>
        <authorList>
            <person name="Fonseca B.C."/>
            <person name="Guazzaroni M.E."/>
            <person name="Riano-Pachon D.M."/>
            <person name="Reginatto V."/>
        </authorList>
    </citation>
    <scope>NUCLEOTIDE SEQUENCE [LARGE SCALE GENOMIC DNA]</scope>
    <source>
        <strain evidence="2 3">Br21</strain>
    </source>
</reference>
<proteinExistence type="predicted"/>
<dbReference type="GO" id="GO:0003700">
    <property type="term" value="F:DNA-binding transcription factor activity"/>
    <property type="evidence" value="ECO:0007669"/>
    <property type="project" value="TreeGrafter"/>
</dbReference>
<dbReference type="EMBL" id="MWMH01000004">
    <property type="protein sequence ID" value="OOP72938.1"/>
    <property type="molecule type" value="Genomic_DNA"/>
</dbReference>
<dbReference type="InterPro" id="IPR003615">
    <property type="entry name" value="HNH_nuc"/>
</dbReference>
<dbReference type="PANTHER" id="PTHR46797">
    <property type="entry name" value="HTH-TYPE TRANSCRIPTIONAL REGULATOR"/>
    <property type="match status" value="1"/>
</dbReference>
<dbReference type="CDD" id="cd00085">
    <property type="entry name" value="HNHc"/>
    <property type="match status" value="1"/>
</dbReference>
<evidence type="ECO:0000256" key="1">
    <source>
        <dbReference type="ARBA" id="ARBA00023125"/>
    </source>
</evidence>
<accession>A0A1S8QU25</accession>
<dbReference type="Proteomes" id="UP000190959">
    <property type="component" value="Unassembled WGS sequence"/>
</dbReference>
<name>A0A1S8QU25_CLOBE</name>
<dbReference type="RefSeq" id="WP_008419120.1">
    <property type="nucleotide sequence ID" value="NZ_JABSWM010000001.1"/>
</dbReference>
<dbReference type="InterPro" id="IPR050807">
    <property type="entry name" value="TransReg_Diox_bact_type"/>
</dbReference>
<dbReference type="GO" id="GO:0003677">
    <property type="term" value="F:DNA binding"/>
    <property type="evidence" value="ECO:0007669"/>
    <property type="project" value="UniProtKB-KW"/>
</dbReference>
<dbReference type="CDD" id="cd00093">
    <property type="entry name" value="HTH_XRE"/>
    <property type="match status" value="1"/>
</dbReference>
<dbReference type="GO" id="GO:0005829">
    <property type="term" value="C:cytosol"/>
    <property type="evidence" value="ECO:0007669"/>
    <property type="project" value="TreeGrafter"/>
</dbReference>
<dbReference type="Gene3D" id="1.10.30.50">
    <property type="match status" value="1"/>
</dbReference>
<dbReference type="Gene3D" id="1.10.260.40">
    <property type="entry name" value="lambda repressor-like DNA-binding domains"/>
    <property type="match status" value="1"/>
</dbReference>
<dbReference type="PROSITE" id="PS50943">
    <property type="entry name" value="HTH_CROC1"/>
    <property type="match status" value="1"/>
</dbReference>
<protein>
    <submittedName>
        <fullName evidence="2">Uncharacterized protein</fullName>
    </submittedName>
</protein>
<evidence type="ECO:0000313" key="3">
    <source>
        <dbReference type="Proteomes" id="UP000190959"/>
    </source>
</evidence>
<evidence type="ECO:0000313" key="2">
    <source>
        <dbReference type="EMBL" id="OOP72938.1"/>
    </source>
</evidence>
<dbReference type="InterPro" id="IPR010982">
    <property type="entry name" value="Lambda_DNA-bd_dom_sf"/>
</dbReference>
<organism evidence="2 3">
    <name type="scientific">Clostridium beijerinckii</name>
    <name type="common">Clostridium MP</name>
    <dbReference type="NCBI Taxonomy" id="1520"/>
    <lineage>
        <taxon>Bacteria</taxon>
        <taxon>Bacillati</taxon>
        <taxon>Bacillota</taxon>
        <taxon>Clostridia</taxon>
        <taxon>Eubacteriales</taxon>
        <taxon>Clostridiaceae</taxon>
        <taxon>Clostridium</taxon>
    </lineage>
</organism>
<keyword evidence="1" id="KW-0238">DNA-binding</keyword>
<dbReference type="SUPFAM" id="SSF47413">
    <property type="entry name" value="lambda repressor-like DNA-binding domains"/>
    <property type="match status" value="1"/>
</dbReference>
<dbReference type="PANTHER" id="PTHR46797:SF1">
    <property type="entry name" value="METHYLPHOSPHONATE SYNTHASE"/>
    <property type="match status" value="1"/>
</dbReference>
<sequence>MKKCLNYKIREIRVRNNLTIQQMASSLEIAASTLGMYERGMRKPDIAVMARIAKMLNVDIKYFYEEDFEIDEIASNIEYLQDSKLVDEARRRANGFCELCEARAPFILDNGEPYLEVFHIKSRGYNNETNEIVLLCPNCNKKVEIIKNPGDINYLLRKVRKNTKDG</sequence>